<organism evidence="1 2">
    <name type="scientific">Algimonas porphyrae</name>
    <dbReference type="NCBI Taxonomy" id="1128113"/>
    <lineage>
        <taxon>Bacteria</taxon>
        <taxon>Pseudomonadati</taxon>
        <taxon>Pseudomonadota</taxon>
        <taxon>Alphaproteobacteria</taxon>
        <taxon>Maricaulales</taxon>
        <taxon>Robiginitomaculaceae</taxon>
        <taxon>Algimonas</taxon>
    </lineage>
</organism>
<keyword evidence="2" id="KW-1185">Reference proteome</keyword>
<dbReference type="Proteomes" id="UP001161390">
    <property type="component" value="Unassembled WGS sequence"/>
</dbReference>
<proteinExistence type="predicted"/>
<comment type="caution">
    <text evidence="1">The sequence shown here is derived from an EMBL/GenBank/DDBJ whole genome shotgun (WGS) entry which is preliminary data.</text>
</comment>
<evidence type="ECO:0000313" key="2">
    <source>
        <dbReference type="Proteomes" id="UP001161390"/>
    </source>
</evidence>
<accession>A0ABQ5V5V8</accession>
<evidence type="ECO:0000313" key="1">
    <source>
        <dbReference type="EMBL" id="GLQ22055.1"/>
    </source>
</evidence>
<evidence type="ECO:0008006" key="3">
    <source>
        <dbReference type="Google" id="ProtNLM"/>
    </source>
</evidence>
<dbReference type="SUPFAM" id="SSF52096">
    <property type="entry name" value="ClpP/crotonase"/>
    <property type="match status" value="1"/>
</dbReference>
<dbReference type="EMBL" id="BSNJ01000009">
    <property type="protein sequence ID" value="GLQ22055.1"/>
    <property type="molecule type" value="Genomic_DNA"/>
</dbReference>
<gene>
    <name evidence="1" type="ORF">GCM10007854_30100</name>
</gene>
<dbReference type="RefSeq" id="WP_284374269.1">
    <property type="nucleotide sequence ID" value="NZ_BSNJ01000009.1"/>
</dbReference>
<name>A0ABQ5V5V8_9PROT</name>
<sequence length="200" mass="22125">MRWDLIGLTVAGLVLLIAVLSREPEPDLLRFEVDGTRAYGYGFTDGRTERVIARLSRDHPQVDTLVFVDMPGTADLMANYRLGHAIRKAGYATELLPSSRIASGAVYLFLAGMPRRVACGAQIGVHAWGYGGDSGIGAQDAIWDTNRSYMRGYLIDMSVDPDFYDFSTRAADSDEIHWMSVVEINRWGLTSQPLSCDQSK</sequence>
<protein>
    <recommendedName>
        <fullName evidence="3">Alpha/beta hydrolase</fullName>
    </recommendedName>
</protein>
<dbReference type="InterPro" id="IPR029045">
    <property type="entry name" value="ClpP/crotonase-like_dom_sf"/>
</dbReference>
<reference evidence="1" key="1">
    <citation type="journal article" date="2014" name="Int. J. Syst. Evol. Microbiol.">
        <title>Complete genome of a new Firmicutes species belonging to the dominant human colonic microbiota ('Ruminococcus bicirculans') reveals two chromosomes and a selective capacity to utilize plant glucans.</title>
        <authorList>
            <consortium name="NISC Comparative Sequencing Program"/>
            <person name="Wegmann U."/>
            <person name="Louis P."/>
            <person name="Goesmann A."/>
            <person name="Henrissat B."/>
            <person name="Duncan S.H."/>
            <person name="Flint H.J."/>
        </authorList>
    </citation>
    <scope>NUCLEOTIDE SEQUENCE</scope>
    <source>
        <strain evidence="1">NBRC 108216</strain>
    </source>
</reference>
<reference evidence="1" key="2">
    <citation type="submission" date="2023-01" db="EMBL/GenBank/DDBJ databases">
        <title>Draft genome sequence of Algimonas porphyrae strain NBRC 108216.</title>
        <authorList>
            <person name="Sun Q."/>
            <person name="Mori K."/>
        </authorList>
    </citation>
    <scope>NUCLEOTIDE SEQUENCE</scope>
    <source>
        <strain evidence="1">NBRC 108216</strain>
    </source>
</reference>